<organism evidence="3 4">
    <name type="scientific">Gordonia rhizosphera NBRC 16068</name>
    <dbReference type="NCBI Taxonomy" id="1108045"/>
    <lineage>
        <taxon>Bacteria</taxon>
        <taxon>Bacillati</taxon>
        <taxon>Actinomycetota</taxon>
        <taxon>Actinomycetes</taxon>
        <taxon>Mycobacteriales</taxon>
        <taxon>Gordoniaceae</taxon>
        <taxon>Gordonia</taxon>
    </lineage>
</organism>
<name>K6WAG8_9ACTN</name>
<keyword evidence="4" id="KW-1185">Reference proteome</keyword>
<evidence type="ECO:0000313" key="4">
    <source>
        <dbReference type="Proteomes" id="UP000008363"/>
    </source>
</evidence>
<proteinExistence type="predicted"/>
<dbReference type="EMBL" id="BAHC01000053">
    <property type="protein sequence ID" value="GAB89197.1"/>
    <property type="molecule type" value="Genomic_DNA"/>
</dbReference>
<accession>K6WAG8</accession>
<dbReference type="InterPro" id="IPR024455">
    <property type="entry name" value="Phage_capsid"/>
</dbReference>
<dbReference type="Gene3D" id="3.30.2320.10">
    <property type="entry name" value="hypothetical protein PF0899 domain"/>
    <property type="match status" value="1"/>
</dbReference>
<dbReference type="Proteomes" id="UP000008363">
    <property type="component" value="Unassembled WGS sequence"/>
</dbReference>
<dbReference type="SUPFAM" id="SSF56563">
    <property type="entry name" value="Major capsid protein gp5"/>
    <property type="match status" value="1"/>
</dbReference>
<sequence length="87" mass="9324">MNPDPTAEEAARLSGIQVVLTTQMTAGSCLIADSHRAMRLFVREGIRCAWAHPNADDFVTNQAAFLAEERITLGVLRPTAIAVVTGS</sequence>
<comment type="subcellular location">
    <subcellularLocation>
        <location evidence="1">Virion</location>
    </subcellularLocation>
</comment>
<dbReference type="AlphaFoldDB" id="K6WAG8"/>
<dbReference type="RefSeq" id="WP_006331144.1">
    <property type="nucleotide sequence ID" value="NZ_BAHC01000053.1"/>
</dbReference>
<evidence type="ECO:0000313" key="3">
    <source>
        <dbReference type="EMBL" id="GAB89197.1"/>
    </source>
</evidence>
<feature type="domain" description="Phage capsid-like C-terminal" evidence="2">
    <location>
        <begin position="2"/>
        <end position="85"/>
    </location>
</feature>
<dbReference type="NCBIfam" id="TIGR01554">
    <property type="entry name" value="major_cap_HK97"/>
    <property type="match status" value="1"/>
</dbReference>
<evidence type="ECO:0000259" key="2">
    <source>
        <dbReference type="Pfam" id="PF05065"/>
    </source>
</evidence>
<comment type="caution">
    <text evidence="3">The sequence shown here is derived from an EMBL/GenBank/DDBJ whole genome shotgun (WGS) entry which is preliminary data.</text>
</comment>
<dbReference type="STRING" id="1108045.GORHZ_053_00500"/>
<gene>
    <name evidence="3" type="ORF">GORHZ_053_00500</name>
</gene>
<reference evidence="3 4" key="1">
    <citation type="submission" date="2012-08" db="EMBL/GenBank/DDBJ databases">
        <title>Whole genome shotgun sequence of Gordonia rhizosphera NBRC 16068.</title>
        <authorList>
            <person name="Takarada H."/>
            <person name="Isaki S."/>
            <person name="Hosoyama A."/>
            <person name="Tsuchikane K."/>
            <person name="Katsumata H."/>
            <person name="Baba S."/>
            <person name="Ohji S."/>
            <person name="Yamazaki S."/>
            <person name="Fujita N."/>
        </authorList>
    </citation>
    <scope>NUCLEOTIDE SEQUENCE [LARGE SCALE GENOMIC DNA]</scope>
    <source>
        <strain evidence="3 4">NBRC 16068</strain>
    </source>
</reference>
<protein>
    <recommendedName>
        <fullName evidence="2">Phage capsid-like C-terminal domain-containing protein</fullName>
    </recommendedName>
</protein>
<dbReference type="Pfam" id="PF05065">
    <property type="entry name" value="Phage_capsid"/>
    <property type="match status" value="1"/>
</dbReference>
<dbReference type="InterPro" id="IPR054612">
    <property type="entry name" value="Phage_capsid-like_C"/>
</dbReference>
<evidence type="ECO:0000256" key="1">
    <source>
        <dbReference type="ARBA" id="ARBA00004328"/>
    </source>
</evidence>
<dbReference type="OrthoDB" id="4688919at2"/>